<evidence type="ECO:0000256" key="1">
    <source>
        <dbReference type="SAM" id="MobiDB-lite"/>
    </source>
</evidence>
<dbReference type="Gene3D" id="3.40.50.300">
    <property type="entry name" value="P-loop containing nucleotide triphosphate hydrolases"/>
    <property type="match status" value="1"/>
</dbReference>
<dbReference type="SMART" id="SM00421">
    <property type="entry name" value="HTH_LUXR"/>
    <property type="match status" value="1"/>
</dbReference>
<dbReference type="EMBL" id="AP022563">
    <property type="protein sequence ID" value="BBX18093.1"/>
    <property type="molecule type" value="Genomic_DNA"/>
</dbReference>
<dbReference type="InterPro" id="IPR000792">
    <property type="entry name" value="Tscrpt_reg_LuxR_C"/>
</dbReference>
<dbReference type="GO" id="GO:0006355">
    <property type="term" value="P:regulation of DNA-templated transcription"/>
    <property type="evidence" value="ECO:0007669"/>
    <property type="project" value="InterPro"/>
</dbReference>
<dbReference type="Pfam" id="PF25873">
    <property type="entry name" value="WHD_MalT"/>
    <property type="match status" value="1"/>
</dbReference>
<dbReference type="SUPFAM" id="SSF46894">
    <property type="entry name" value="C-terminal effector domain of the bipartite response regulators"/>
    <property type="match status" value="1"/>
</dbReference>
<dbReference type="InterPro" id="IPR036388">
    <property type="entry name" value="WH-like_DNA-bd_sf"/>
</dbReference>
<dbReference type="KEGG" id="mdu:MDUV_29530"/>
<dbReference type="Proteomes" id="UP000467006">
    <property type="component" value="Chromosome"/>
</dbReference>
<dbReference type="GO" id="GO:0016887">
    <property type="term" value="F:ATP hydrolysis activity"/>
    <property type="evidence" value="ECO:0007669"/>
    <property type="project" value="InterPro"/>
</dbReference>
<feature type="region of interest" description="Disordered" evidence="1">
    <location>
        <begin position="1"/>
        <end position="21"/>
    </location>
</feature>
<keyword evidence="4" id="KW-1185">Reference proteome</keyword>
<reference evidence="3 4" key="1">
    <citation type="journal article" date="2019" name="Emerg. Microbes Infect.">
        <title>Comprehensive subspecies identification of 175 nontuberculous mycobacteria species based on 7547 genomic profiles.</title>
        <authorList>
            <person name="Matsumoto Y."/>
            <person name="Kinjo T."/>
            <person name="Motooka D."/>
            <person name="Nabeya D."/>
            <person name="Jung N."/>
            <person name="Uechi K."/>
            <person name="Horii T."/>
            <person name="Iida T."/>
            <person name="Fujita J."/>
            <person name="Nakamura S."/>
        </authorList>
    </citation>
    <scope>NUCLEOTIDE SEQUENCE [LARGE SCALE GENOMIC DNA]</scope>
    <source>
        <strain evidence="3 4">JCM 6396</strain>
    </source>
</reference>
<dbReference type="Pfam" id="PF13401">
    <property type="entry name" value="AAA_22"/>
    <property type="match status" value="1"/>
</dbReference>
<dbReference type="InterPro" id="IPR059106">
    <property type="entry name" value="WHD_MalT"/>
</dbReference>
<dbReference type="SUPFAM" id="SSF52540">
    <property type="entry name" value="P-loop containing nucleoside triphosphate hydrolases"/>
    <property type="match status" value="1"/>
</dbReference>
<dbReference type="AlphaFoldDB" id="A0A7I7K210"/>
<dbReference type="Gene3D" id="1.10.10.10">
    <property type="entry name" value="Winged helix-like DNA-binding domain superfamily/Winged helix DNA-binding domain"/>
    <property type="match status" value="1"/>
</dbReference>
<dbReference type="Pfam" id="PF00196">
    <property type="entry name" value="GerE"/>
    <property type="match status" value="1"/>
</dbReference>
<dbReference type="GO" id="GO:0003677">
    <property type="term" value="F:DNA binding"/>
    <property type="evidence" value="ECO:0007669"/>
    <property type="project" value="InterPro"/>
</dbReference>
<protein>
    <submittedName>
        <fullName evidence="3">Helix-turn-helix transcriptional regulator</fullName>
    </submittedName>
</protein>
<gene>
    <name evidence="3" type="ORF">MDUV_29530</name>
</gene>
<dbReference type="InterPro" id="IPR027417">
    <property type="entry name" value="P-loop_NTPase"/>
</dbReference>
<proteinExistence type="predicted"/>
<name>A0A7I7K210_9MYCO</name>
<evidence type="ECO:0000313" key="3">
    <source>
        <dbReference type="EMBL" id="BBX18093.1"/>
    </source>
</evidence>
<sequence>MQVSAYNSGVVSGDRRPRIPAATMSRPHTADRLIGRPDLLARLRATAGGGLVTLTAPAGYGKTTAAAQWDDDDPRAFAWVRIDDADNDPGHLLAHLAAALGADGDELQGPAPTHPIPAASGLLEDRPTSVVVFDDVQNLSAPEAVAVLRAVIDAAPPTVTTALLGRSLPEVRLARRRLDRDVVEIDAEALRLTDEQAAAILASVHPACDAATTAAVVARCEGWAAGVVLMATAARDGILVDALTRRNPVADYLAQEVLEQLDADTAAFLIESAVLQRFTAQRLDAVLGRNDSEGMLERLTDAGNMVVVPLDPERRWYRHHHLFSDVLRTRLRTTTPDRYRQVASRAVDLLEGVGDIDAALMLALDAGDHARCAALVGRDAVRLCFDGRAGVLARRVALLDERTVAEYPDAAVARAWLGVITADAEAIQRSLLLAHRGDRGRPLADGTPSVKIAAALIGSIVGVGGVRDVIRFADLVRAAGDNLVNPWWGAATVMKGAAESMLGHADRARVLLESALPVIEDLPGFHAVALAHLGLLDLAAGDEDLAIERSYLARKLTDKYELSDVVPMVAVYATAAAVSAHVGDVTSARDSTAITEGLLNRLGPLAARTALLGHGLLAWTAAVIADRDLVRRHLDAAERARVREPDAPALAQRVERVKAMVAGRSSPLTAAELRLLPHLSTHLSLQRIAETLLIGRETAKSQTASIYRKLGVSSRCDAVAEAKRIGLLPD</sequence>
<evidence type="ECO:0000313" key="4">
    <source>
        <dbReference type="Proteomes" id="UP000467006"/>
    </source>
</evidence>
<evidence type="ECO:0000259" key="2">
    <source>
        <dbReference type="PROSITE" id="PS50043"/>
    </source>
</evidence>
<dbReference type="InterPro" id="IPR049945">
    <property type="entry name" value="AAA_22"/>
</dbReference>
<dbReference type="InterPro" id="IPR016032">
    <property type="entry name" value="Sig_transdc_resp-reg_C-effctor"/>
</dbReference>
<organism evidence="3 4">
    <name type="scientific">Mycolicibacterium duvalii</name>
    <dbReference type="NCBI Taxonomy" id="39688"/>
    <lineage>
        <taxon>Bacteria</taxon>
        <taxon>Bacillati</taxon>
        <taxon>Actinomycetota</taxon>
        <taxon>Actinomycetes</taxon>
        <taxon>Mycobacteriales</taxon>
        <taxon>Mycobacteriaceae</taxon>
        <taxon>Mycolicibacterium</taxon>
    </lineage>
</organism>
<feature type="domain" description="HTH luxR-type" evidence="2">
    <location>
        <begin position="661"/>
        <end position="726"/>
    </location>
</feature>
<accession>A0A7I7K210</accession>
<feature type="compositionally biased region" description="Polar residues" evidence="1">
    <location>
        <begin position="1"/>
        <end position="10"/>
    </location>
</feature>
<dbReference type="PROSITE" id="PS50043">
    <property type="entry name" value="HTH_LUXR_2"/>
    <property type="match status" value="1"/>
</dbReference>